<evidence type="ECO:0000313" key="3">
    <source>
        <dbReference type="Proteomes" id="UP001153269"/>
    </source>
</evidence>
<name>A0A9N7YRU0_PLEPL</name>
<comment type="caution">
    <text evidence="2">The sequence shown here is derived from an EMBL/GenBank/DDBJ whole genome shotgun (WGS) entry which is preliminary data.</text>
</comment>
<feature type="compositionally biased region" description="Basic and acidic residues" evidence="1">
    <location>
        <begin position="140"/>
        <end position="164"/>
    </location>
</feature>
<proteinExistence type="predicted"/>
<protein>
    <submittedName>
        <fullName evidence="2">Uncharacterized protein</fullName>
    </submittedName>
</protein>
<dbReference type="Proteomes" id="UP001153269">
    <property type="component" value="Unassembled WGS sequence"/>
</dbReference>
<gene>
    <name evidence="2" type="ORF">PLEPLA_LOCUS25275</name>
</gene>
<sequence length="348" mass="38092">MSQEQKDDITAASSEKLRVSRPWSNVPHPFTGTLLHSCKNDPRRPRGEALILTPHRGLTCAVTEPVGWSYCVDGKEQRTRKLVVHEEGGGAVWLQLVRQVIFSGAVNLLSALPLPVPSPDETRGGLGAIFPGRIATVETWRESERQREKEREEREKEREERETASDDQTFSPSHFSSVSDLTRQANRTEPAACQTPSGAGIRCVTSQLEATGACMPSSSPVHGSVIFSGRIVKEPSGGPPDTGAERNKGLLNFGRENILLQAQESPPAAEDRLRDHVIHWPDAHAHREGGTCPCVVVGFLVFEGSCDRKAAFNYPESFGSGCVTRLSSPRVFEGERAAPAIEHCAWQQ</sequence>
<reference evidence="2" key="1">
    <citation type="submission" date="2020-03" db="EMBL/GenBank/DDBJ databases">
        <authorList>
            <person name="Weist P."/>
        </authorList>
    </citation>
    <scope>NUCLEOTIDE SEQUENCE</scope>
</reference>
<dbReference type="EMBL" id="CADEAL010002002">
    <property type="protein sequence ID" value="CAB1437256.1"/>
    <property type="molecule type" value="Genomic_DNA"/>
</dbReference>
<accession>A0A9N7YRU0</accession>
<dbReference type="AlphaFoldDB" id="A0A9N7YRU0"/>
<keyword evidence="3" id="KW-1185">Reference proteome</keyword>
<feature type="compositionally biased region" description="Polar residues" evidence="1">
    <location>
        <begin position="166"/>
        <end position="187"/>
    </location>
</feature>
<feature type="region of interest" description="Disordered" evidence="1">
    <location>
        <begin position="140"/>
        <end position="198"/>
    </location>
</feature>
<evidence type="ECO:0000313" key="2">
    <source>
        <dbReference type="EMBL" id="CAB1437256.1"/>
    </source>
</evidence>
<evidence type="ECO:0000256" key="1">
    <source>
        <dbReference type="SAM" id="MobiDB-lite"/>
    </source>
</evidence>
<organism evidence="2 3">
    <name type="scientific">Pleuronectes platessa</name>
    <name type="common">European plaice</name>
    <dbReference type="NCBI Taxonomy" id="8262"/>
    <lineage>
        <taxon>Eukaryota</taxon>
        <taxon>Metazoa</taxon>
        <taxon>Chordata</taxon>
        <taxon>Craniata</taxon>
        <taxon>Vertebrata</taxon>
        <taxon>Euteleostomi</taxon>
        <taxon>Actinopterygii</taxon>
        <taxon>Neopterygii</taxon>
        <taxon>Teleostei</taxon>
        <taxon>Neoteleostei</taxon>
        <taxon>Acanthomorphata</taxon>
        <taxon>Carangaria</taxon>
        <taxon>Pleuronectiformes</taxon>
        <taxon>Pleuronectoidei</taxon>
        <taxon>Pleuronectidae</taxon>
        <taxon>Pleuronectes</taxon>
    </lineage>
</organism>